<name>A0ABN7UIS7_GIGMA</name>
<comment type="caution">
    <text evidence="1">The sequence shown here is derived from an EMBL/GenBank/DDBJ whole genome shotgun (WGS) entry which is preliminary data.</text>
</comment>
<gene>
    <name evidence="1" type="ORF">GMARGA_LOCUS7036</name>
</gene>
<reference evidence="1 2" key="1">
    <citation type="submission" date="2021-06" db="EMBL/GenBank/DDBJ databases">
        <authorList>
            <person name="Kallberg Y."/>
            <person name="Tangrot J."/>
            <person name="Rosling A."/>
        </authorList>
    </citation>
    <scope>NUCLEOTIDE SEQUENCE [LARGE SCALE GENOMIC DNA]</scope>
    <source>
        <strain evidence="1 2">120-4 pot B 10/14</strain>
    </source>
</reference>
<sequence length="198" mass="22998">MGLALANINCEACLVYYSDERLICTYVSEFWNMIMKTKDTNKYALYGIYIKNCAKDLGFYDLLNQAIYEPIEFINAKNIILKLQHMDVNPVAKIISQVFHKLSIAPNDLLLSGILDVENIIVRHTLIREELEKINLWKTVDEQIQYIPLDKRLIKFILKVQQNPFVNIQEGKFSNLNSVKIFLFQSHILLIAISLVLF</sequence>
<evidence type="ECO:0000313" key="2">
    <source>
        <dbReference type="Proteomes" id="UP000789901"/>
    </source>
</evidence>
<dbReference type="EMBL" id="CAJVQB010003306">
    <property type="protein sequence ID" value="CAG8604245.1"/>
    <property type="molecule type" value="Genomic_DNA"/>
</dbReference>
<dbReference type="Proteomes" id="UP000789901">
    <property type="component" value="Unassembled WGS sequence"/>
</dbReference>
<proteinExistence type="predicted"/>
<organism evidence="1 2">
    <name type="scientific">Gigaspora margarita</name>
    <dbReference type="NCBI Taxonomy" id="4874"/>
    <lineage>
        <taxon>Eukaryota</taxon>
        <taxon>Fungi</taxon>
        <taxon>Fungi incertae sedis</taxon>
        <taxon>Mucoromycota</taxon>
        <taxon>Glomeromycotina</taxon>
        <taxon>Glomeromycetes</taxon>
        <taxon>Diversisporales</taxon>
        <taxon>Gigasporaceae</taxon>
        <taxon>Gigaspora</taxon>
    </lineage>
</organism>
<protein>
    <submittedName>
        <fullName evidence="1">38804_t:CDS:1</fullName>
    </submittedName>
</protein>
<keyword evidence="2" id="KW-1185">Reference proteome</keyword>
<accession>A0ABN7UIS7</accession>
<evidence type="ECO:0000313" key="1">
    <source>
        <dbReference type="EMBL" id="CAG8604245.1"/>
    </source>
</evidence>